<keyword evidence="2" id="KW-1185">Reference proteome</keyword>
<evidence type="ECO:0000313" key="1">
    <source>
        <dbReference type="EMBL" id="KRY39647.1"/>
    </source>
</evidence>
<name>A0A0V1BRR7_TRISP</name>
<gene>
    <name evidence="1" type="ORF">T01_14726</name>
</gene>
<proteinExistence type="predicted"/>
<dbReference type="EMBL" id="JYDH01000017">
    <property type="protein sequence ID" value="KRY39647.1"/>
    <property type="molecule type" value="Genomic_DNA"/>
</dbReference>
<accession>A0A0V1BRR7</accession>
<dbReference type="Proteomes" id="UP000054776">
    <property type="component" value="Unassembled WGS sequence"/>
</dbReference>
<dbReference type="AlphaFoldDB" id="A0A0V1BRR7"/>
<organism evidence="1 2">
    <name type="scientific">Trichinella spiralis</name>
    <name type="common">Trichina worm</name>
    <dbReference type="NCBI Taxonomy" id="6334"/>
    <lineage>
        <taxon>Eukaryota</taxon>
        <taxon>Metazoa</taxon>
        <taxon>Ecdysozoa</taxon>
        <taxon>Nematoda</taxon>
        <taxon>Enoplea</taxon>
        <taxon>Dorylaimia</taxon>
        <taxon>Trichinellida</taxon>
        <taxon>Trichinellidae</taxon>
        <taxon>Trichinella</taxon>
    </lineage>
</organism>
<reference evidence="1 2" key="1">
    <citation type="submission" date="2015-01" db="EMBL/GenBank/DDBJ databases">
        <title>Evolution of Trichinella species and genotypes.</title>
        <authorList>
            <person name="Korhonen P.K."/>
            <person name="Edoardo P."/>
            <person name="Giuseppe L.R."/>
            <person name="Gasser R.B."/>
        </authorList>
    </citation>
    <scope>NUCLEOTIDE SEQUENCE [LARGE SCALE GENOMIC DNA]</scope>
    <source>
        <strain evidence="1">ISS3</strain>
    </source>
</reference>
<comment type="caution">
    <text evidence="1">The sequence shown here is derived from an EMBL/GenBank/DDBJ whole genome shotgun (WGS) entry which is preliminary data.</text>
</comment>
<evidence type="ECO:0000313" key="2">
    <source>
        <dbReference type="Proteomes" id="UP000054776"/>
    </source>
</evidence>
<sequence length="61" mass="7216">MINVILSNIRKIIYRNRDLKNFITALDNDVQNCASVMVMLFLNIELMILNCRKHVHIWSVN</sequence>
<dbReference type="InParanoid" id="A0A0V1BRR7"/>
<protein>
    <submittedName>
        <fullName evidence="1">Uncharacterized protein</fullName>
    </submittedName>
</protein>